<evidence type="ECO:0000313" key="14">
    <source>
        <dbReference type="EMBL" id="GGR93374.1"/>
    </source>
</evidence>
<feature type="transmembrane region" description="Helical" evidence="13">
    <location>
        <begin position="109"/>
        <end position="125"/>
    </location>
</feature>
<keyword evidence="7 13" id="KW-0472">Membrane</keyword>
<evidence type="ECO:0000256" key="1">
    <source>
        <dbReference type="ARBA" id="ARBA00004162"/>
    </source>
</evidence>
<dbReference type="RefSeq" id="WP_189073064.1">
    <property type="nucleotide sequence ID" value="NZ_BMQN01000003.1"/>
</dbReference>
<name>A0ABQ2S3B1_9DEIO</name>
<keyword evidence="4 13" id="KW-0812">Transmembrane</keyword>
<evidence type="ECO:0000256" key="7">
    <source>
        <dbReference type="ARBA" id="ARBA00023136"/>
    </source>
</evidence>
<evidence type="ECO:0000256" key="9">
    <source>
        <dbReference type="ARBA" id="ARBA00023588"/>
    </source>
</evidence>
<keyword evidence="2" id="KW-1003">Cell membrane</keyword>
<comment type="subcellular location">
    <subcellularLocation>
        <location evidence="1">Cell membrane</location>
        <topology evidence="1">Single-pass membrane protein</topology>
    </subcellularLocation>
</comment>
<comment type="caution">
    <text evidence="14">The sequence shown here is derived from an EMBL/GenBank/DDBJ whole genome shotgun (WGS) entry which is preliminary data.</text>
</comment>
<evidence type="ECO:0000256" key="8">
    <source>
        <dbReference type="ARBA" id="ARBA00023315"/>
    </source>
</evidence>
<accession>A0ABQ2S3B1</accession>
<proteinExistence type="inferred from homology"/>
<gene>
    <name evidence="14" type="ORF">GCM10008960_20460</name>
</gene>
<evidence type="ECO:0000313" key="15">
    <source>
        <dbReference type="Proteomes" id="UP000644548"/>
    </source>
</evidence>
<comment type="pathway">
    <text evidence="9">Carotenoid biosynthesis; staphyloxanthin biosynthesis; staphyloxanthin from farnesyl diphosphate: step 5/5.</text>
</comment>
<evidence type="ECO:0000256" key="5">
    <source>
        <dbReference type="ARBA" id="ARBA00022729"/>
    </source>
</evidence>
<keyword evidence="5" id="KW-0732">Signal</keyword>
<sequence length="174" mass="19944">MTVLLILLALGRWVQVRLGWHGLLIAVLWQVTLMWWGLLVLWALPLPLQSAWFRVRAWEAPLYRQLRVRAFMLLLRAVGWERARRRARGFTGSRASLLRLERQTREAEFSHVLLVLVNLTLPVLTGMTGDTAGWLIVTGAAGHVYPVMLQRTLRARLQQLDVTGNRSHHGRATD</sequence>
<dbReference type="Proteomes" id="UP000644548">
    <property type="component" value="Unassembled WGS sequence"/>
</dbReference>
<evidence type="ECO:0000256" key="12">
    <source>
        <dbReference type="ARBA" id="ARBA00025324"/>
    </source>
</evidence>
<protein>
    <recommendedName>
        <fullName evidence="11">Glycosyl-4,4'-diaponeurosporenoate acyltransferase</fullName>
    </recommendedName>
</protein>
<organism evidence="14 15">
    <name type="scientific">Deinococcus sedimenti</name>
    <dbReference type="NCBI Taxonomy" id="1867090"/>
    <lineage>
        <taxon>Bacteria</taxon>
        <taxon>Thermotogati</taxon>
        <taxon>Deinococcota</taxon>
        <taxon>Deinococci</taxon>
        <taxon>Deinococcales</taxon>
        <taxon>Deinococcaceae</taxon>
        <taxon>Deinococcus</taxon>
    </lineage>
</organism>
<evidence type="ECO:0000256" key="11">
    <source>
        <dbReference type="ARBA" id="ARBA00023667"/>
    </source>
</evidence>
<keyword evidence="3" id="KW-0808">Transferase</keyword>
<evidence type="ECO:0000256" key="13">
    <source>
        <dbReference type="SAM" id="Phobius"/>
    </source>
</evidence>
<dbReference type="InterPro" id="IPR044021">
    <property type="entry name" value="CrtO"/>
</dbReference>
<feature type="transmembrane region" description="Helical" evidence="13">
    <location>
        <begin position="24"/>
        <end position="44"/>
    </location>
</feature>
<dbReference type="EMBL" id="BMQN01000003">
    <property type="protein sequence ID" value="GGR93374.1"/>
    <property type="molecule type" value="Genomic_DNA"/>
</dbReference>
<feature type="transmembrane region" description="Helical" evidence="13">
    <location>
        <begin position="131"/>
        <end position="149"/>
    </location>
</feature>
<reference evidence="15" key="1">
    <citation type="journal article" date="2019" name="Int. J. Syst. Evol. Microbiol.">
        <title>The Global Catalogue of Microorganisms (GCM) 10K type strain sequencing project: providing services to taxonomists for standard genome sequencing and annotation.</title>
        <authorList>
            <consortium name="The Broad Institute Genomics Platform"/>
            <consortium name="The Broad Institute Genome Sequencing Center for Infectious Disease"/>
            <person name="Wu L."/>
            <person name="Ma J."/>
        </authorList>
    </citation>
    <scope>NUCLEOTIDE SEQUENCE [LARGE SCALE GENOMIC DNA]</scope>
    <source>
        <strain evidence="15">JCM 31405</strain>
    </source>
</reference>
<keyword evidence="8" id="KW-0012">Acyltransferase</keyword>
<evidence type="ECO:0000256" key="2">
    <source>
        <dbReference type="ARBA" id="ARBA00022475"/>
    </source>
</evidence>
<dbReference type="Pfam" id="PF18927">
    <property type="entry name" value="CrtO"/>
    <property type="match status" value="1"/>
</dbReference>
<keyword evidence="6 13" id="KW-1133">Transmembrane helix</keyword>
<comment type="similarity">
    <text evidence="10">Belongs to the acyltransferase CrtO family.</text>
</comment>
<evidence type="ECO:0000256" key="3">
    <source>
        <dbReference type="ARBA" id="ARBA00022679"/>
    </source>
</evidence>
<keyword evidence="15" id="KW-1185">Reference proteome</keyword>
<evidence type="ECO:0000256" key="4">
    <source>
        <dbReference type="ARBA" id="ARBA00022692"/>
    </source>
</evidence>
<comment type="function">
    <text evidence="12">Catalyzes the acylation of glycosyl-4,4'-diaponeurosporenoate, i.e. the esterification of glucose at the C6'' position with the carboxyl group of the C(15) fatty acid 12-methyltetradecanoic acid, to yield staphyloxanthin. This is the last step in the biosynthesis of this orange pigment, present in most staphylococci strains.</text>
</comment>
<evidence type="ECO:0000256" key="6">
    <source>
        <dbReference type="ARBA" id="ARBA00022989"/>
    </source>
</evidence>
<evidence type="ECO:0000256" key="10">
    <source>
        <dbReference type="ARBA" id="ARBA00023603"/>
    </source>
</evidence>